<reference evidence="2" key="1">
    <citation type="submission" date="2020-08" db="EMBL/GenBank/DDBJ databases">
        <title>Multicomponent nature underlies the extraordinary mechanical properties of spider dragline silk.</title>
        <authorList>
            <person name="Kono N."/>
            <person name="Nakamura H."/>
            <person name="Mori M."/>
            <person name="Yoshida Y."/>
            <person name="Ohtoshi R."/>
            <person name="Malay A.D."/>
            <person name="Moran D.A.P."/>
            <person name="Tomita M."/>
            <person name="Numata K."/>
            <person name="Arakawa K."/>
        </authorList>
    </citation>
    <scope>NUCLEOTIDE SEQUENCE</scope>
</reference>
<name>A0A8X7BDN4_TRICX</name>
<dbReference type="Gene3D" id="3.30.420.10">
    <property type="entry name" value="Ribonuclease H-like superfamily/Ribonuclease H"/>
    <property type="match status" value="2"/>
</dbReference>
<dbReference type="Pfam" id="PF13358">
    <property type="entry name" value="DDE_3"/>
    <property type="match status" value="1"/>
</dbReference>
<evidence type="ECO:0000313" key="3">
    <source>
        <dbReference type="Proteomes" id="UP000887159"/>
    </source>
</evidence>
<proteinExistence type="predicted"/>
<dbReference type="InterPro" id="IPR038717">
    <property type="entry name" value="Tc1-like_DDE_dom"/>
</dbReference>
<keyword evidence="3" id="KW-1185">Reference proteome</keyword>
<dbReference type="EMBL" id="BMAU01021382">
    <property type="protein sequence ID" value="GFY28021.1"/>
    <property type="molecule type" value="Genomic_DNA"/>
</dbReference>
<protein>
    <submittedName>
        <fullName evidence="2">Transposable element Tcb1 transposase</fullName>
    </submittedName>
</protein>
<dbReference type="PANTHER" id="PTHR23022:SF135">
    <property type="entry name" value="SI:DKEY-77F5.3"/>
    <property type="match status" value="1"/>
</dbReference>
<dbReference type="PANTHER" id="PTHR23022">
    <property type="entry name" value="TRANSPOSABLE ELEMENT-RELATED"/>
    <property type="match status" value="1"/>
</dbReference>
<sequence length="215" mass="25182">MNTHLLNPVSMKTIQREPHTANIHGRVAIGKPLVSGRNAAKRLQRCRDHLNWTQLQWEQVNWSDESSYTVFQTTGRVFVWRTPTEAFHVDCLVPTVKHMEGVLLFPGERRVFQDDNAPVHTSRCVQTWLHEHDDEVEHLTWCPQSPDLNIIEPLWGYLENKVRVRFPPPRTLFELETVLHEEWVKIPMNFVQDLYFSIPRRMEAVIQAKGGPTPY</sequence>
<accession>A0A8X7BDN4</accession>
<feature type="domain" description="Tc1-like transposase DDE" evidence="1">
    <location>
        <begin position="110"/>
        <end position="164"/>
    </location>
</feature>
<dbReference type="InterPro" id="IPR036397">
    <property type="entry name" value="RNaseH_sf"/>
</dbReference>
<comment type="caution">
    <text evidence="2">The sequence shown here is derived from an EMBL/GenBank/DDBJ whole genome shotgun (WGS) entry which is preliminary data.</text>
</comment>
<dbReference type="AlphaFoldDB" id="A0A8X7BDN4"/>
<evidence type="ECO:0000313" key="2">
    <source>
        <dbReference type="EMBL" id="GFY28021.1"/>
    </source>
</evidence>
<dbReference type="Proteomes" id="UP000887159">
    <property type="component" value="Unassembled WGS sequence"/>
</dbReference>
<organism evidence="2 3">
    <name type="scientific">Trichonephila clavipes</name>
    <name type="common">Golden silk orbweaver</name>
    <name type="synonym">Nephila clavipes</name>
    <dbReference type="NCBI Taxonomy" id="2585209"/>
    <lineage>
        <taxon>Eukaryota</taxon>
        <taxon>Metazoa</taxon>
        <taxon>Ecdysozoa</taxon>
        <taxon>Arthropoda</taxon>
        <taxon>Chelicerata</taxon>
        <taxon>Arachnida</taxon>
        <taxon>Araneae</taxon>
        <taxon>Araneomorphae</taxon>
        <taxon>Entelegynae</taxon>
        <taxon>Araneoidea</taxon>
        <taxon>Nephilidae</taxon>
        <taxon>Trichonephila</taxon>
    </lineage>
</organism>
<dbReference type="GO" id="GO:0003676">
    <property type="term" value="F:nucleic acid binding"/>
    <property type="evidence" value="ECO:0007669"/>
    <property type="project" value="InterPro"/>
</dbReference>
<evidence type="ECO:0000259" key="1">
    <source>
        <dbReference type="Pfam" id="PF13358"/>
    </source>
</evidence>
<gene>
    <name evidence="2" type="ORF">TNCV_4563731</name>
</gene>
<dbReference type="InterPro" id="IPR052338">
    <property type="entry name" value="Transposase_5"/>
</dbReference>